<feature type="domain" description="Methyltransferase type 11" evidence="1">
    <location>
        <begin position="93"/>
        <end position="188"/>
    </location>
</feature>
<keyword evidence="2" id="KW-0489">Methyltransferase</keyword>
<dbReference type="InterPro" id="IPR013216">
    <property type="entry name" value="Methyltransf_11"/>
</dbReference>
<dbReference type="SUPFAM" id="SSF53335">
    <property type="entry name" value="S-adenosyl-L-methionine-dependent methyltransferases"/>
    <property type="match status" value="1"/>
</dbReference>
<dbReference type="Proteomes" id="UP000534783">
    <property type="component" value="Unassembled WGS sequence"/>
</dbReference>
<keyword evidence="3" id="KW-1185">Reference proteome</keyword>
<dbReference type="PANTHER" id="PTHR43861">
    <property type="entry name" value="TRANS-ACONITATE 2-METHYLTRANSFERASE-RELATED"/>
    <property type="match status" value="1"/>
</dbReference>
<reference evidence="2 3" key="1">
    <citation type="journal article" date="2020" name="Nature">
        <title>Bacterial chemolithoautotrophy via manganese oxidation.</title>
        <authorList>
            <person name="Yu H."/>
            <person name="Leadbetter J.R."/>
        </authorList>
    </citation>
    <scope>NUCLEOTIDE SEQUENCE [LARGE SCALE GENOMIC DNA]</scope>
    <source>
        <strain evidence="2 3">Mn-1</strain>
    </source>
</reference>
<gene>
    <name evidence="2" type="ORF">MNODULE_05240</name>
</gene>
<dbReference type="Gene3D" id="3.40.50.150">
    <property type="entry name" value="Vaccinia Virus protein VP39"/>
    <property type="match status" value="1"/>
</dbReference>
<evidence type="ECO:0000259" key="1">
    <source>
        <dbReference type="Pfam" id="PF08241"/>
    </source>
</evidence>
<accession>A0A7X6IA59</accession>
<dbReference type="CDD" id="cd02440">
    <property type="entry name" value="AdoMet_MTases"/>
    <property type="match status" value="1"/>
</dbReference>
<dbReference type="InterPro" id="IPR029063">
    <property type="entry name" value="SAM-dependent_MTases_sf"/>
</dbReference>
<comment type="caution">
    <text evidence="2">The sequence shown here is derived from an EMBL/GenBank/DDBJ whole genome shotgun (WGS) entry which is preliminary data.</text>
</comment>
<dbReference type="AlphaFoldDB" id="A0A7X6IA59"/>
<dbReference type="Pfam" id="PF08241">
    <property type="entry name" value="Methyltransf_11"/>
    <property type="match status" value="1"/>
</dbReference>
<name>A0A7X6IA59_9BACT</name>
<organism evidence="2 3">
    <name type="scientific">Candidatus Manganitrophus noduliformans</name>
    <dbReference type="NCBI Taxonomy" id="2606439"/>
    <lineage>
        <taxon>Bacteria</taxon>
        <taxon>Pseudomonadati</taxon>
        <taxon>Nitrospirota</taxon>
        <taxon>Nitrospiria</taxon>
        <taxon>Candidatus Troglogloeales</taxon>
        <taxon>Candidatus Manganitrophaceae</taxon>
        <taxon>Candidatus Manganitrophus</taxon>
    </lineage>
</organism>
<evidence type="ECO:0000313" key="3">
    <source>
        <dbReference type="Proteomes" id="UP000534783"/>
    </source>
</evidence>
<dbReference type="GO" id="GO:0032259">
    <property type="term" value="P:methylation"/>
    <property type="evidence" value="ECO:0007669"/>
    <property type="project" value="UniProtKB-KW"/>
</dbReference>
<dbReference type="GO" id="GO:0008757">
    <property type="term" value="F:S-adenosylmethionine-dependent methyltransferase activity"/>
    <property type="evidence" value="ECO:0007669"/>
    <property type="project" value="InterPro"/>
</dbReference>
<proteinExistence type="predicted"/>
<evidence type="ECO:0000313" key="2">
    <source>
        <dbReference type="EMBL" id="NKE70146.1"/>
    </source>
</evidence>
<keyword evidence="2" id="KW-0808">Transferase</keyword>
<sequence length="300" mass="34158">MRIIISSRRFGTASPMRSGGRWGRMFLEGAKRQPPSDNWIKMTMSTSQRAMNFKDVADRYDAWYQTPLGSLAHALESEVIFNLAEVKPAERAIDIGCGTGIYTLELARRGSRVVGVDPSMEMIAIAREKFRRAGLPGLFVLGSAEALPFRPSCFDLALAVTSLCFVRSPDQTIEETHRVLKQDGRLVLGELNRFSPWALWRRLKGLFTDTIYNQAHFWGRRKLERLLQRKGFRIGATRILLHFPPVPSRTFLKGYRLFEVILKKLAPGTGAFIAMKAERGGSNQRVKRLPFLDERSEQRR</sequence>
<dbReference type="EMBL" id="VTOW01000001">
    <property type="protein sequence ID" value="NKE70146.1"/>
    <property type="molecule type" value="Genomic_DNA"/>
</dbReference>
<protein>
    <submittedName>
        <fullName evidence="2">Class I SAM-dependent methyltransferase</fullName>
    </submittedName>
</protein>